<dbReference type="Gene3D" id="1.20.5.170">
    <property type="match status" value="1"/>
</dbReference>
<keyword evidence="4" id="KW-0804">Transcription</keyword>
<reference evidence="9" key="1">
    <citation type="journal article" date="2019" name="Gigascience">
        <title>De novo genome assembly of the endangered Acer yangbiense, a plant species with extremely small populations endemic to Yunnan Province, China.</title>
        <authorList>
            <person name="Yang J."/>
            <person name="Wariss H.M."/>
            <person name="Tao L."/>
            <person name="Zhang R."/>
            <person name="Yun Q."/>
            <person name="Hollingsworth P."/>
            <person name="Dao Z."/>
            <person name="Luo G."/>
            <person name="Guo H."/>
            <person name="Ma Y."/>
            <person name="Sun W."/>
        </authorList>
    </citation>
    <scope>NUCLEOTIDE SEQUENCE [LARGE SCALE GENOMIC DNA]</scope>
    <source>
        <strain evidence="9">cv. Malutang</strain>
    </source>
</reference>
<organism evidence="8 9">
    <name type="scientific">Acer yangbiense</name>
    <dbReference type="NCBI Taxonomy" id="1000413"/>
    <lineage>
        <taxon>Eukaryota</taxon>
        <taxon>Viridiplantae</taxon>
        <taxon>Streptophyta</taxon>
        <taxon>Embryophyta</taxon>
        <taxon>Tracheophyta</taxon>
        <taxon>Spermatophyta</taxon>
        <taxon>Magnoliopsida</taxon>
        <taxon>eudicotyledons</taxon>
        <taxon>Gunneridae</taxon>
        <taxon>Pentapetalae</taxon>
        <taxon>rosids</taxon>
        <taxon>malvids</taxon>
        <taxon>Sapindales</taxon>
        <taxon>Sapindaceae</taxon>
        <taxon>Hippocastanoideae</taxon>
        <taxon>Acereae</taxon>
        <taxon>Acer</taxon>
    </lineage>
</organism>
<accession>A0A5C7H6I1</accession>
<evidence type="ECO:0000313" key="8">
    <source>
        <dbReference type="EMBL" id="TXG52561.1"/>
    </source>
</evidence>
<name>A0A5C7H6I1_9ROSI</name>
<keyword evidence="2" id="KW-0805">Transcription regulation</keyword>
<feature type="domain" description="BZIP" evidence="7">
    <location>
        <begin position="60"/>
        <end position="105"/>
    </location>
</feature>
<evidence type="ECO:0000256" key="3">
    <source>
        <dbReference type="ARBA" id="ARBA00023125"/>
    </source>
</evidence>
<keyword evidence="6" id="KW-0175">Coiled coil</keyword>
<evidence type="ECO:0000259" key="7">
    <source>
        <dbReference type="PROSITE" id="PS50217"/>
    </source>
</evidence>
<keyword evidence="9" id="KW-1185">Reference proteome</keyword>
<keyword evidence="5" id="KW-0539">Nucleus</keyword>
<dbReference type="GO" id="GO:0000976">
    <property type="term" value="F:transcription cis-regulatory region binding"/>
    <property type="evidence" value="ECO:0007669"/>
    <property type="project" value="TreeGrafter"/>
</dbReference>
<dbReference type="GO" id="GO:0046982">
    <property type="term" value="F:protein heterodimerization activity"/>
    <property type="evidence" value="ECO:0007669"/>
    <property type="project" value="UniProtKB-ARBA"/>
</dbReference>
<evidence type="ECO:0000256" key="5">
    <source>
        <dbReference type="ARBA" id="ARBA00023242"/>
    </source>
</evidence>
<keyword evidence="3" id="KW-0238">DNA-binding</keyword>
<comment type="caution">
    <text evidence="8">The sequence shown here is derived from an EMBL/GenBank/DDBJ whole genome shotgun (WGS) entry which is preliminary data.</text>
</comment>
<dbReference type="PROSITE" id="PS50217">
    <property type="entry name" value="BZIP"/>
    <property type="match status" value="1"/>
</dbReference>
<dbReference type="AlphaFoldDB" id="A0A5C7H6I1"/>
<dbReference type="PROSITE" id="PS00036">
    <property type="entry name" value="BZIP_BASIC"/>
    <property type="match status" value="1"/>
</dbReference>
<comment type="subcellular location">
    <subcellularLocation>
        <location evidence="1">Nucleus</location>
    </subcellularLocation>
</comment>
<evidence type="ECO:0000256" key="6">
    <source>
        <dbReference type="SAM" id="Coils"/>
    </source>
</evidence>
<dbReference type="SUPFAM" id="SSF57959">
    <property type="entry name" value="Leucine zipper domain"/>
    <property type="match status" value="1"/>
</dbReference>
<dbReference type="SMART" id="SM00338">
    <property type="entry name" value="BRLZ"/>
    <property type="match status" value="1"/>
</dbReference>
<dbReference type="GO" id="GO:0003700">
    <property type="term" value="F:DNA-binding transcription factor activity"/>
    <property type="evidence" value="ECO:0007669"/>
    <property type="project" value="InterPro"/>
</dbReference>
<dbReference type="GO" id="GO:0045893">
    <property type="term" value="P:positive regulation of DNA-templated transcription"/>
    <property type="evidence" value="ECO:0007669"/>
    <property type="project" value="TreeGrafter"/>
</dbReference>
<dbReference type="FunFam" id="1.20.5.170:FF:000020">
    <property type="entry name" value="BZIP transcription factor"/>
    <property type="match status" value="1"/>
</dbReference>
<dbReference type="GO" id="GO:0005634">
    <property type="term" value="C:nucleus"/>
    <property type="evidence" value="ECO:0007669"/>
    <property type="project" value="UniProtKB-SubCell"/>
</dbReference>
<dbReference type="EMBL" id="VAHF01000010">
    <property type="protein sequence ID" value="TXG52561.1"/>
    <property type="molecule type" value="Genomic_DNA"/>
</dbReference>
<sequence>MFFSEEDQLPVLNETGFNLTTDEIEELLSMFQTGDDTSSVIMSPNSGSEESNQGVVYSVDERKKRRMLSNRESARRSRLRKKRHLENLTEQVKQLKVENRELKNQYSFILNKCHLVWTENELLTSEYVALCARLSHLCQILRANHHNY</sequence>
<gene>
    <name evidence="8" type="ORF">EZV62_021730</name>
</gene>
<dbReference type="PANTHER" id="PTHR45764">
    <property type="entry name" value="BZIP TRANSCRIPTION FACTOR 44"/>
    <property type="match status" value="1"/>
</dbReference>
<proteinExistence type="predicted"/>
<feature type="coiled-coil region" evidence="6">
    <location>
        <begin position="71"/>
        <end position="112"/>
    </location>
</feature>
<evidence type="ECO:0000313" key="9">
    <source>
        <dbReference type="Proteomes" id="UP000323000"/>
    </source>
</evidence>
<dbReference type="OrthoDB" id="551672at2759"/>
<dbReference type="PANTHER" id="PTHR45764:SF52">
    <property type="entry name" value="BASIC LEUCINE ZIPPER 4"/>
    <property type="match status" value="1"/>
</dbReference>
<dbReference type="InterPro" id="IPR046347">
    <property type="entry name" value="bZIP_sf"/>
</dbReference>
<evidence type="ECO:0000256" key="1">
    <source>
        <dbReference type="ARBA" id="ARBA00004123"/>
    </source>
</evidence>
<evidence type="ECO:0000256" key="2">
    <source>
        <dbReference type="ARBA" id="ARBA00023015"/>
    </source>
</evidence>
<dbReference type="InterPro" id="IPR004827">
    <property type="entry name" value="bZIP"/>
</dbReference>
<dbReference type="Pfam" id="PF00170">
    <property type="entry name" value="bZIP_1"/>
    <property type="match status" value="1"/>
</dbReference>
<evidence type="ECO:0000256" key="4">
    <source>
        <dbReference type="ARBA" id="ARBA00023163"/>
    </source>
</evidence>
<protein>
    <recommendedName>
        <fullName evidence="7">BZIP domain-containing protein</fullName>
    </recommendedName>
</protein>
<dbReference type="CDD" id="cd14702">
    <property type="entry name" value="bZIP_plant_GBF1"/>
    <property type="match status" value="1"/>
</dbReference>
<dbReference type="Proteomes" id="UP000323000">
    <property type="component" value="Chromosome 10"/>
</dbReference>
<dbReference type="InterPro" id="IPR045314">
    <property type="entry name" value="bZIP_plant_GBF1"/>
</dbReference>